<dbReference type="Pfam" id="PF02789">
    <property type="entry name" value="Peptidase_M17_N"/>
    <property type="match status" value="1"/>
</dbReference>
<dbReference type="InterPro" id="IPR000819">
    <property type="entry name" value="Peptidase_M17_C"/>
</dbReference>
<protein>
    <recommendedName>
        <fullName evidence="8">Probable cytosol aminopeptidase</fullName>
        <ecNumber evidence="8">3.4.11.1</ecNumber>
    </recommendedName>
    <alternativeName>
        <fullName evidence="8">Leucine aminopeptidase</fullName>
        <shortName evidence="8">LAP</shortName>
        <ecNumber evidence="8">3.4.11.10</ecNumber>
    </alternativeName>
    <alternativeName>
        <fullName evidence="8">Leucyl aminopeptidase</fullName>
    </alternativeName>
</protein>
<keyword evidence="8" id="KW-0464">Manganese</keyword>
<feature type="domain" description="Cytosol aminopeptidase" evidence="9">
    <location>
        <begin position="337"/>
        <end position="344"/>
    </location>
</feature>
<evidence type="ECO:0000256" key="3">
    <source>
        <dbReference type="ARBA" id="ARBA00009528"/>
    </source>
</evidence>
<feature type="binding site" evidence="8">
    <location>
        <position position="341"/>
    </location>
    <ligand>
        <name>Mn(2+)</name>
        <dbReference type="ChEBI" id="CHEBI:29035"/>
        <label>1</label>
    </ligand>
</feature>
<dbReference type="SUPFAM" id="SSF52949">
    <property type="entry name" value="Macro domain-like"/>
    <property type="match status" value="1"/>
</dbReference>
<dbReference type="PRINTS" id="PR00481">
    <property type="entry name" value="LAMNOPPTDASE"/>
</dbReference>
<dbReference type="SUPFAM" id="SSF53187">
    <property type="entry name" value="Zn-dependent exopeptidases"/>
    <property type="match status" value="1"/>
</dbReference>
<evidence type="ECO:0000256" key="7">
    <source>
        <dbReference type="ARBA" id="ARBA00049972"/>
    </source>
</evidence>
<dbReference type="GO" id="GO:0070006">
    <property type="term" value="F:metalloaminopeptidase activity"/>
    <property type="evidence" value="ECO:0007669"/>
    <property type="project" value="InterPro"/>
</dbReference>
<dbReference type="EC" id="3.4.11.10" evidence="8"/>
<dbReference type="KEGG" id="bsol:FSW04_09005"/>
<dbReference type="GO" id="GO:0030145">
    <property type="term" value="F:manganese ion binding"/>
    <property type="evidence" value="ECO:0007669"/>
    <property type="project" value="UniProtKB-UniRule"/>
</dbReference>
<dbReference type="InterPro" id="IPR008283">
    <property type="entry name" value="Peptidase_M17_N"/>
</dbReference>
<comment type="subcellular location">
    <subcellularLocation>
        <location evidence="8">Cytoplasm</location>
    </subcellularLocation>
</comment>
<evidence type="ECO:0000256" key="1">
    <source>
        <dbReference type="ARBA" id="ARBA00000135"/>
    </source>
</evidence>
<dbReference type="GO" id="GO:0006508">
    <property type="term" value="P:proteolysis"/>
    <property type="evidence" value="ECO:0007669"/>
    <property type="project" value="UniProtKB-KW"/>
</dbReference>
<evidence type="ECO:0000259" key="9">
    <source>
        <dbReference type="PROSITE" id="PS00631"/>
    </source>
</evidence>
<dbReference type="CDD" id="cd00433">
    <property type="entry name" value="Peptidase_M17"/>
    <property type="match status" value="1"/>
</dbReference>
<dbReference type="HAMAP" id="MF_00181">
    <property type="entry name" value="Cytosol_peptidase_M17"/>
    <property type="match status" value="1"/>
</dbReference>
<dbReference type="EC" id="3.4.11.1" evidence="8"/>
<dbReference type="InterPro" id="IPR043472">
    <property type="entry name" value="Macro_dom-like"/>
</dbReference>
<dbReference type="InterPro" id="IPR011356">
    <property type="entry name" value="Leucine_aapep/pepB"/>
</dbReference>
<organism evidence="10 11">
    <name type="scientific">Baekduia soli</name>
    <dbReference type="NCBI Taxonomy" id="496014"/>
    <lineage>
        <taxon>Bacteria</taxon>
        <taxon>Bacillati</taxon>
        <taxon>Actinomycetota</taxon>
        <taxon>Thermoleophilia</taxon>
        <taxon>Solirubrobacterales</taxon>
        <taxon>Baekduiaceae</taxon>
        <taxon>Baekduia</taxon>
    </lineage>
</organism>
<keyword evidence="4 8" id="KW-0031">Aminopeptidase</keyword>
<dbReference type="InterPro" id="IPR023042">
    <property type="entry name" value="Peptidase_M17_leu_NH2_pept"/>
</dbReference>
<dbReference type="Proteomes" id="UP000321805">
    <property type="component" value="Chromosome"/>
</dbReference>
<feature type="binding site" evidence="8">
    <location>
        <position position="257"/>
    </location>
    <ligand>
        <name>Mn(2+)</name>
        <dbReference type="ChEBI" id="CHEBI:29035"/>
        <label>2</label>
    </ligand>
</feature>
<comment type="cofactor">
    <cofactor evidence="8">
        <name>Mn(2+)</name>
        <dbReference type="ChEBI" id="CHEBI:29035"/>
    </cofactor>
    <text evidence="8">Binds 2 manganese ions per subunit.</text>
</comment>
<proteinExistence type="inferred from homology"/>
<dbReference type="PROSITE" id="PS00631">
    <property type="entry name" value="CYTOSOL_AP"/>
    <property type="match status" value="1"/>
</dbReference>
<dbReference type="Pfam" id="PF00883">
    <property type="entry name" value="Peptidase_M17"/>
    <property type="match status" value="1"/>
</dbReference>
<dbReference type="Gene3D" id="3.40.630.10">
    <property type="entry name" value="Zn peptidases"/>
    <property type="match status" value="1"/>
</dbReference>
<keyword evidence="6 8" id="KW-0378">Hydrolase</keyword>
<sequence>MRVTATTDLAASTAADTVVVGVIAGERIHHDPDGALHALLEAGEARAQPRHVAVTHAVGKRWILVGLGARERLDDEVLRAAAGVALGRARELGARVLCWELPHKLRDGLHPARALVEGTLMAAYRFTAFKGAGDDEDESAGGDRGLQELIVSDHDDRAAAAERAAVVARAVNAARDLQNTPANHMTPTALGRRAQAIAAAHPAVTCEVRGRDGLLELGMGAFAAVARGSDEEPALIVARYEPEGAGEGVPVLGLVGKGVTFDSGGLSIKPASSMPDMKYDMTGGAAVLEALDAIATLGVGVRVIAVVGAVENLLGGSAMKPGDVVTSAAGLTVQIDNTDAEGRLVLADCLHHAVALGAERLVDVATLTGAILGTLGKVYSGLWADDDAWAAEVQRAAGDAGELVWRLPLHERFAELVKGSTADVANLSPPRTGASSTAAEFLHRFTGGVPWAHLDICGTAWDAGQPYAAKGGTGVMVRTLVALAERTAAGG</sequence>
<feature type="active site" evidence="8">
    <location>
        <position position="343"/>
    </location>
</feature>
<dbReference type="RefSeq" id="WP_146918445.1">
    <property type="nucleotide sequence ID" value="NZ_CP042430.1"/>
</dbReference>
<name>A0A5B8U3U8_9ACTN</name>
<feature type="active site" evidence="8">
    <location>
        <position position="269"/>
    </location>
</feature>
<comment type="similarity">
    <text evidence="3 8">Belongs to the peptidase M17 family.</text>
</comment>
<gene>
    <name evidence="8" type="primary">pepA</name>
    <name evidence="10" type="ORF">FSW04_09005</name>
</gene>
<reference evidence="10 11" key="1">
    <citation type="journal article" date="2018" name="J. Microbiol.">
        <title>Baekduia soli gen. nov., sp. nov., a novel bacterium isolated from the soil of Baekdu Mountain and proposal of a novel family name, Baekduiaceae fam. nov.</title>
        <authorList>
            <person name="An D.S."/>
            <person name="Siddiqi M.Z."/>
            <person name="Kim K.H."/>
            <person name="Yu H.S."/>
            <person name="Im W.T."/>
        </authorList>
    </citation>
    <scope>NUCLEOTIDE SEQUENCE [LARGE SCALE GENOMIC DNA]</scope>
    <source>
        <strain evidence="10 11">BR7-21</strain>
    </source>
</reference>
<evidence type="ECO:0000256" key="5">
    <source>
        <dbReference type="ARBA" id="ARBA00022670"/>
    </source>
</evidence>
<evidence type="ECO:0000256" key="6">
    <source>
        <dbReference type="ARBA" id="ARBA00022801"/>
    </source>
</evidence>
<keyword evidence="11" id="KW-1185">Reference proteome</keyword>
<dbReference type="PANTHER" id="PTHR11963:SF23">
    <property type="entry name" value="CYTOSOL AMINOPEPTIDASE"/>
    <property type="match status" value="1"/>
</dbReference>
<feature type="binding site" evidence="8">
    <location>
        <position position="341"/>
    </location>
    <ligand>
        <name>Mn(2+)</name>
        <dbReference type="ChEBI" id="CHEBI:29035"/>
        <label>2</label>
    </ligand>
</feature>
<dbReference type="OrthoDB" id="9809354at2"/>
<dbReference type="AlphaFoldDB" id="A0A5B8U3U8"/>
<dbReference type="GO" id="GO:0005737">
    <property type="term" value="C:cytoplasm"/>
    <property type="evidence" value="ECO:0007669"/>
    <property type="project" value="UniProtKB-SubCell"/>
</dbReference>
<dbReference type="PANTHER" id="PTHR11963">
    <property type="entry name" value="LEUCINE AMINOPEPTIDASE-RELATED"/>
    <property type="match status" value="1"/>
</dbReference>
<feature type="binding site" evidence="8">
    <location>
        <position position="339"/>
    </location>
    <ligand>
        <name>Mn(2+)</name>
        <dbReference type="ChEBI" id="CHEBI:29035"/>
        <label>1</label>
    </ligand>
</feature>
<feature type="binding site" evidence="8">
    <location>
        <position position="262"/>
    </location>
    <ligand>
        <name>Mn(2+)</name>
        <dbReference type="ChEBI" id="CHEBI:29035"/>
        <label>2</label>
    </ligand>
</feature>
<comment type="function">
    <text evidence="7 8">Presumably involved in the processing and regular turnover of intracellular proteins. Catalyzes the removal of unsubstituted N-terminal amino acids from various peptides.</text>
</comment>
<keyword evidence="5 8" id="KW-0645">Protease</keyword>
<evidence type="ECO:0000256" key="8">
    <source>
        <dbReference type="HAMAP-Rule" id="MF_00181"/>
    </source>
</evidence>
<keyword evidence="8" id="KW-0963">Cytoplasm</keyword>
<comment type="catalytic activity">
    <reaction evidence="1 8">
        <text>Release of an N-terminal amino acid, Xaa-|-Yaa-, in which Xaa is preferably Leu, but may be other amino acids including Pro although not Arg or Lys, and Yaa may be Pro. Amino acid amides and methyl esters are also readily hydrolyzed, but rates on arylamides are exceedingly low.</text>
        <dbReference type="EC" id="3.4.11.1"/>
    </reaction>
</comment>
<evidence type="ECO:0000313" key="11">
    <source>
        <dbReference type="Proteomes" id="UP000321805"/>
    </source>
</evidence>
<evidence type="ECO:0000313" key="10">
    <source>
        <dbReference type="EMBL" id="QEC47697.1"/>
    </source>
</evidence>
<feature type="binding site" evidence="8">
    <location>
        <position position="262"/>
    </location>
    <ligand>
        <name>Mn(2+)</name>
        <dbReference type="ChEBI" id="CHEBI:29035"/>
        <label>1</label>
    </ligand>
</feature>
<dbReference type="Gene3D" id="3.40.220.10">
    <property type="entry name" value="Leucine Aminopeptidase, subunit E, domain 1"/>
    <property type="match status" value="1"/>
</dbReference>
<comment type="catalytic activity">
    <reaction evidence="2 8">
        <text>Release of an N-terminal amino acid, preferentially leucine, but not glutamic or aspartic acids.</text>
        <dbReference type="EC" id="3.4.11.10"/>
    </reaction>
</comment>
<evidence type="ECO:0000256" key="2">
    <source>
        <dbReference type="ARBA" id="ARBA00000967"/>
    </source>
</evidence>
<feature type="binding site" evidence="8">
    <location>
        <position position="280"/>
    </location>
    <ligand>
        <name>Mn(2+)</name>
        <dbReference type="ChEBI" id="CHEBI:29035"/>
        <label>2</label>
    </ligand>
</feature>
<dbReference type="EMBL" id="CP042430">
    <property type="protein sequence ID" value="QEC47697.1"/>
    <property type="molecule type" value="Genomic_DNA"/>
</dbReference>
<accession>A0A5B8U3U8</accession>
<keyword evidence="8" id="KW-0479">Metal-binding</keyword>
<evidence type="ECO:0000256" key="4">
    <source>
        <dbReference type="ARBA" id="ARBA00022438"/>
    </source>
</evidence>